<dbReference type="InterPro" id="IPR013589">
    <property type="entry name" value="Bac_transglu_N"/>
</dbReference>
<reference evidence="3" key="1">
    <citation type="journal article" date="2019" name="Int. J. Syst. Evol. Microbiol.">
        <title>The Global Catalogue of Microorganisms (GCM) 10K type strain sequencing project: providing services to taxonomists for standard genome sequencing and annotation.</title>
        <authorList>
            <consortium name="The Broad Institute Genomics Platform"/>
            <consortium name="The Broad Institute Genome Sequencing Center for Infectious Disease"/>
            <person name="Wu L."/>
            <person name="Ma J."/>
        </authorList>
    </citation>
    <scope>NUCLEOTIDE SEQUENCE [LARGE SCALE GENOMIC DNA]</scope>
    <source>
        <strain evidence="3">CGMCC 1.12479</strain>
    </source>
</reference>
<dbReference type="InterPro" id="IPR038765">
    <property type="entry name" value="Papain-like_cys_pep_sf"/>
</dbReference>
<dbReference type="Pfam" id="PF08379">
    <property type="entry name" value="Bact_transglu_N"/>
    <property type="match status" value="1"/>
</dbReference>
<dbReference type="Gene3D" id="3.10.620.30">
    <property type="match status" value="1"/>
</dbReference>
<comment type="caution">
    <text evidence="2">The sequence shown here is derived from an EMBL/GenBank/DDBJ whole genome shotgun (WGS) entry which is preliminary data.</text>
</comment>
<dbReference type="Proteomes" id="UP000635885">
    <property type="component" value="Unassembled WGS sequence"/>
</dbReference>
<proteinExistence type="predicted"/>
<accession>A0ABQ1MSS3</accession>
<evidence type="ECO:0000313" key="3">
    <source>
        <dbReference type="Proteomes" id="UP000635885"/>
    </source>
</evidence>
<keyword evidence="3" id="KW-1185">Reference proteome</keyword>
<organism evidence="2 3">
    <name type="scientific">Belliella aquatica</name>
    <dbReference type="NCBI Taxonomy" id="1323734"/>
    <lineage>
        <taxon>Bacteria</taxon>
        <taxon>Pseudomonadati</taxon>
        <taxon>Bacteroidota</taxon>
        <taxon>Cytophagia</taxon>
        <taxon>Cytophagales</taxon>
        <taxon>Cyclobacteriaceae</taxon>
        <taxon>Belliella</taxon>
    </lineage>
</organism>
<dbReference type="EMBL" id="BMFD01000009">
    <property type="protein sequence ID" value="GGC46175.1"/>
    <property type="molecule type" value="Genomic_DNA"/>
</dbReference>
<evidence type="ECO:0000259" key="1">
    <source>
        <dbReference type="SMART" id="SM00460"/>
    </source>
</evidence>
<sequence>MKLKIDHLSRYTYQEKVSLNPHDLYLIPQQRSYIKILDSQLNISPNPLGKNERINAEGNPFYQVWFDEETSELVVKSSLELEISNYNPYDFILQKEVVFPFDFFVYPDAFEESLRLFIKTEERNEQLKPYVQGSINQSSDFISFLTLLVANIHRDWKHIIRMEEGLMTVEEMFEKKEGSCRDLSWLLIQMLRSVGLASRFVSGYAFNPELEEGHELHAWVEVFLPGAGWIGLDPSLGLFADQNYIPLACSFHPLNTLPIYGTYGGGGSSHLTSEVIIKEVKE</sequence>
<protein>
    <recommendedName>
        <fullName evidence="1">Transglutaminase-like domain-containing protein</fullName>
    </recommendedName>
</protein>
<name>A0ABQ1MSS3_9BACT</name>
<dbReference type="SUPFAM" id="SSF54001">
    <property type="entry name" value="Cysteine proteinases"/>
    <property type="match status" value="1"/>
</dbReference>
<gene>
    <name evidence="2" type="ORF">GCM10010993_25930</name>
</gene>
<evidence type="ECO:0000313" key="2">
    <source>
        <dbReference type="EMBL" id="GGC46175.1"/>
    </source>
</evidence>
<dbReference type="PANTHER" id="PTHR33490:SF1">
    <property type="entry name" value="SLL1233 PROTEIN"/>
    <property type="match status" value="1"/>
</dbReference>
<dbReference type="RefSeq" id="WP_188443523.1">
    <property type="nucleotide sequence ID" value="NZ_BMFD01000009.1"/>
</dbReference>
<feature type="domain" description="Transglutaminase-like" evidence="1">
    <location>
        <begin position="172"/>
        <end position="236"/>
    </location>
</feature>
<dbReference type="SMART" id="SM00460">
    <property type="entry name" value="TGc"/>
    <property type="match status" value="1"/>
</dbReference>
<dbReference type="PANTHER" id="PTHR33490">
    <property type="entry name" value="BLR5614 PROTEIN-RELATED"/>
    <property type="match status" value="1"/>
</dbReference>
<dbReference type="Pfam" id="PF01841">
    <property type="entry name" value="Transglut_core"/>
    <property type="match status" value="1"/>
</dbReference>
<dbReference type="InterPro" id="IPR002931">
    <property type="entry name" value="Transglutaminase-like"/>
</dbReference>